<dbReference type="PROSITE" id="PS51318">
    <property type="entry name" value="TAT"/>
    <property type="match status" value="1"/>
</dbReference>
<proteinExistence type="predicted"/>
<protein>
    <submittedName>
        <fullName evidence="2">Right-handed parallel beta-helix repeat-containing protein</fullName>
    </submittedName>
</protein>
<dbReference type="Proteomes" id="UP001062223">
    <property type="component" value="Chromosome"/>
</dbReference>
<dbReference type="InterPro" id="IPR011050">
    <property type="entry name" value="Pectin_lyase_fold/virulence"/>
</dbReference>
<dbReference type="InterPro" id="IPR039448">
    <property type="entry name" value="Beta_helix"/>
</dbReference>
<dbReference type="RefSeq" id="WP_262136784.1">
    <property type="nucleotide sequence ID" value="NZ_CP106879.1"/>
</dbReference>
<evidence type="ECO:0000313" key="2">
    <source>
        <dbReference type="EMBL" id="UYC81845.1"/>
    </source>
</evidence>
<gene>
    <name evidence="2" type="ORF">OE229_05110</name>
</gene>
<evidence type="ECO:0000313" key="3">
    <source>
        <dbReference type="Proteomes" id="UP001062223"/>
    </source>
</evidence>
<dbReference type="SMART" id="SM00710">
    <property type="entry name" value="PbH1"/>
    <property type="match status" value="9"/>
</dbReference>
<dbReference type="InterPro" id="IPR012334">
    <property type="entry name" value="Pectin_lyas_fold"/>
</dbReference>
<feature type="domain" description="Right handed beta helix" evidence="1">
    <location>
        <begin position="145"/>
        <end position="282"/>
    </location>
</feature>
<name>A0A9Q9P9S0_9MICO</name>
<dbReference type="KEGG" id="cpoi:OE229_05110"/>
<dbReference type="EMBL" id="CP106879">
    <property type="protein sequence ID" value="UYC81845.1"/>
    <property type="molecule type" value="Genomic_DNA"/>
</dbReference>
<dbReference type="InterPro" id="IPR006626">
    <property type="entry name" value="PbH1"/>
</dbReference>
<reference evidence="2" key="1">
    <citation type="submission" date="2022-09" db="EMBL/GenBank/DDBJ databases">
        <title>Taxonomy of Curtobacterium flaccumfaciens.</title>
        <authorList>
            <person name="Osdaghi E."/>
            <person name="Taghavi S.M."/>
            <person name="Hamidizade M."/>
            <person name="Abachi H."/>
            <person name="Fazliarab A."/>
            <person name="Baeyen S."/>
            <person name="Portier P."/>
            <person name="Van Vaerenbergh J."/>
            <person name="Jacques M.-A."/>
        </authorList>
    </citation>
    <scope>NUCLEOTIDE SEQUENCE</scope>
    <source>
        <strain evidence="2">AGQB46</strain>
    </source>
</reference>
<dbReference type="SUPFAM" id="SSF51126">
    <property type="entry name" value="Pectin lyase-like"/>
    <property type="match status" value="2"/>
</dbReference>
<accession>A0A9Q9P9S0</accession>
<dbReference type="AlphaFoldDB" id="A0A9Q9P9S0"/>
<organism evidence="2 3">
    <name type="scientific">Curtobacterium poinsettiae</name>
    <dbReference type="NCBI Taxonomy" id="159612"/>
    <lineage>
        <taxon>Bacteria</taxon>
        <taxon>Bacillati</taxon>
        <taxon>Actinomycetota</taxon>
        <taxon>Actinomycetes</taxon>
        <taxon>Micrococcales</taxon>
        <taxon>Microbacteriaceae</taxon>
        <taxon>Curtobacterium</taxon>
    </lineage>
</organism>
<dbReference type="Pfam" id="PF13229">
    <property type="entry name" value="Beta_helix"/>
    <property type="match status" value="1"/>
</dbReference>
<dbReference type="InterPro" id="IPR006311">
    <property type="entry name" value="TAT_signal"/>
</dbReference>
<evidence type="ECO:0000259" key="1">
    <source>
        <dbReference type="Pfam" id="PF13229"/>
    </source>
</evidence>
<sequence length="469" mass="48553">MTPLPPPRSVVSRRGALFGAAGAIPAALLATGTRSAAASGRSTPAPADTARMVTDAGVGRLQDAVAATDAGAVLVVTRHWVLSEPLRIDRAMTIRFVGGSLSTTRDIDVLVVAASDVTIIDAVLRGSGSDHSGLGRGIHVVGTVTRPFHDVRILGADIRDFSHDGVLLDHCAAFTVADCVIADVGYAGVLMFSCTDGTVRGNRIARVTQPAPYLNSYGIEAVRATTTGLLGAPRSARVVIADNHVSDVPAWEGIDTHGGQSIAILRNLVENCRVGIAVVPSKDESNAGATKYAPLDCSVIDNVVRRTTSGPGSGIVIRGAGETVGDPAERANGIVLRNTVSGYGDGDRDGAVLVYLTRHLIVAHNHCPGGVRRGLSLYHSNDGITLVGNRIAGLRRQGTAASVAIDIRATENRGHLVGNRYEGSVESGAVYGVLCRQTANDLVLVDNDWAATTTAVVAGAGAVLRIREG</sequence>
<dbReference type="Gene3D" id="2.160.20.10">
    <property type="entry name" value="Single-stranded right-handed beta-helix, Pectin lyase-like"/>
    <property type="match status" value="2"/>
</dbReference>